<proteinExistence type="inferred from homology"/>
<evidence type="ECO:0000259" key="5">
    <source>
        <dbReference type="Pfam" id="PF02347"/>
    </source>
</evidence>
<dbReference type="EMBL" id="FQVB01000007">
    <property type="protein sequence ID" value="SHE76641.1"/>
    <property type="molecule type" value="Genomic_DNA"/>
</dbReference>
<dbReference type="PANTHER" id="PTHR42806:SF1">
    <property type="entry name" value="GLYCINE DEHYDROGENASE (DECARBOXYLATING)"/>
    <property type="match status" value="1"/>
</dbReference>
<protein>
    <recommendedName>
        <fullName evidence="4">Probable glycine dehydrogenase (decarboxylating) subunit 1</fullName>
        <ecNumber evidence="4">1.4.4.2</ecNumber>
    </recommendedName>
    <alternativeName>
        <fullName evidence="4">Glycine cleavage system P-protein subunit 1</fullName>
    </alternativeName>
    <alternativeName>
        <fullName evidence="4">Glycine decarboxylase subunit 1</fullName>
    </alternativeName>
    <alternativeName>
        <fullName evidence="4">Glycine dehydrogenase (aminomethyl-transferring) subunit 1</fullName>
    </alternativeName>
</protein>
<dbReference type="AlphaFoldDB" id="A0A1M4W5V3"/>
<evidence type="ECO:0000256" key="4">
    <source>
        <dbReference type="HAMAP-Rule" id="MF_00712"/>
    </source>
</evidence>
<dbReference type="GO" id="GO:0009116">
    <property type="term" value="P:nucleoside metabolic process"/>
    <property type="evidence" value="ECO:0007669"/>
    <property type="project" value="InterPro"/>
</dbReference>
<dbReference type="Gene3D" id="3.90.1150.10">
    <property type="entry name" value="Aspartate Aminotransferase, domain 1"/>
    <property type="match status" value="1"/>
</dbReference>
<sequence length="444" mass="48219">MRYLPHTPDDVASMLKAVGADSLEELFAGVPEACRRKDAWTLPEPLTEWELNAHMDRLAARMASAHSWKVYLGAGSYEHHIPSTVSYLLGRSEFSTAYTPYQPEISQGTLQGIYEYQTLTARLLGMDVANASMYDGGSALAEALLMAFRITRKKRRVAVSRAVNPFYRRVVATYFEPTGYDVVELPVLADGTTDLSGIGGIEDLAAVAVQSPNFFGCLEDLEAAGRAIHDAGAVFVACFSEPLAFGIVKSPGSQGADIVCGEGQSFGNPQSFGGPGLGMFATRQEHVRKMPGRLVGRTTDLEGRPGFVLTLSTREQHIRREKATSNICSNQGLCAMTAAMFMATLGGTGIRELAQLNHDKAEYLKEGLLAAGFSAPFAAPTFNEFVLKAPAGFADTWKRLQQQKIVAGLPLARLYPELDGHYLFCVTETKTRDDLDALIREVSS</sequence>
<keyword evidence="2 4" id="KW-0560">Oxidoreductase</keyword>
<organism evidence="6 7">
    <name type="scientific">Desulfacinum infernum DSM 9756</name>
    <dbReference type="NCBI Taxonomy" id="1121391"/>
    <lineage>
        <taxon>Bacteria</taxon>
        <taxon>Pseudomonadati</taxon>
        <taxon>Thermodesulfobacteriota</taxon>
        <taxon>Syntrophobacteria</taxon>
        <taxon>Syntrophobacterales</taxon>
        <taxon>Syntrophobacteraceae</taxon>
        <taxon>Desulfacinum</taxon>
    </lineage>
</organism>
<feature type="domain" description="Glycine cleavage system P-protein N-terminal" evidence="5">
    <location>
        <begin position="1"/>
        <end position="440"/>
    </location>
</feature>
<dbReference type="GO" id="GO:0019464">
    <property type="term" value="P:glycine decarboxylation via glycine cleavage system"/>
    <property type="evidence" value="ECO:0007669"/>
    <property type="project" value="UniProtKB-UniRule"/>
</dbReference>
<comment type="function">
    <text evidence="1 4">The glycine cleavage system catalyzes the degradation of glycine. The P protein binds the alpha-amino group of glycine through its pyridoxal phosphate cofactor; CO(2) is released and the remaining methylamine moiety is then transferred to the lipoamide cofactor of the H protein.</text>
</comment>
<dbReference type="EC" id="1.4.4.2" evidence="4"/>
<dbReference type="RefSeq" id="WP_178371895.1">
    <property type="nucleotide sequence ID" value="NZ_FQVB01000007.1"/>
</dbReference>
<dbReference type="InterPro" id="IPR049315">
    <property type="entry name" value="GDC-P_N"/>
</dbReference>
<evidence type="ECO:0000256" key="3">
    <source>
        <dbReference type="ARBA" id="ARBA00049026"/>
    </source>
</evidence>
<comment type="catalytic activity">
    <reaction evidence="3 4">
        <text>N(6)-[(R)-lipoyl]-L-lysyl-[glycine-cleavage complex H protein] + glycine + H(+) = N(6)-[(R)-S(8)-aminomethyldihydrolipoyl]-L-lysyl-[glycine-cleavage complex H protein] + CO2</text>
        <dbReference type="Rhea" id="RHEA:24304"/>
        <dbReference type="Rhea" id="RHEA-COMP:10494"/>
        <dbReference type="Rhea" id="RHEA-COMP:10495"/>
        <dbReference type="ChEBI" id="CHEBI:15378"/>
        <dbReference type="ChEBI" id="CHEBI:16526"/>
        <dbReference type="ChEBI" id="CHEBI:57305"/>
        <dbReference type="ChEBI" id="CHEBI:83099"/>
        <dbReference type="ChEBI" id="CHEBI:83143"/>
        <dbReference type="EC" id="1.4.4.2"/>
    </reaction>
</comment>
<comment type="similarity">
    <text evidence="4">Belongs to the GcvP family. N-terminal subunit subfamily.</text>
</comment>
<comment type="subunit">
    <text evidence="4">The glycine cleavage system is composed of four proteins: P, T, L and H. In this organism, the P 'protein' is a heterodimer of two subunits.</text>
</comment>
<dbReference type="InterPro" id="IPR020581">
    <property type="entry name" value="GDC_P"/>
</dbReference>
<dbReference type="HAMAP" id="MF_00712">
    <property type="entry name" value="GcvPA"/>
    <property type="match status" value="1"/>
</dbReference>
<dbReference type="CDD" id="cd00613">
    <property type="entry name" value="GDC-P"/>
    <property type="match status" value="1"/>
</dbReference>
<dbReference type="SUPFAM" id="SSF53383">
    <property type="entry name" value="PLP-dependent transferases"/>
    <property type="match status" value="1"/>
</dbReference>
<dbReference type="PIRSF" id="PIRSF006815">
    <property type="entry name" value="GcvPA"/>
    <property type="match status" value="1"/>
</dbReference>
<evidence type="ECO:0000313" key="7">
    <source>
        <dbReference type="Proteomes" id="UP000184076"/>
    </source>
</evidence>
<gene>
    <name evidence="4" type="primary">gcvPA</name>
    <name evidence="6" type="ORF">SAMN02745206_00784</name>
</gene>
<dbReference type="InterPro" id="IPR023010">
    <property type="entry name" value="GcvPA"/>
</dbReference>
<accession>A0A1M4W5V3</accession>
<dbReference type="InterPro" id="IPR015422">
    <property type="entry name" value="PyrdxlP-dep_Trfase_small"/>
</dbReference>
<dbReference type="PANTHER" id="PTHR42806">
    <property type="entry name" value="GLYCINE CLEAVAGE SYSTEM P-PROTEIN"/>
    <property type="match status" value="1"/>
</dbReference>
<dbReference type="InterPro" id="IPR015421">
    <property type="entry name" value="PyrdxlP-dep_Trfase_major"/>
</dbReference>
<dbReference type="InterPro" id="IPR015424">
    <property type="entry name" value="PyrdxlP-dep_Trfase"/>
</dbReference>
<reference evidence="7" key="1">
    <citation type="submission" date="2016-11" db="EMBL/GenBank/DDBJ databases">
        <authorList>
            <person name="Varghese N."/>
            <person name="Submissions S."/>
        </authorList>
    </citation>
    <scope>NUCLEOTIDE SEQUENCE [LARGE SCALE GENOMIC DNA]</scope>
    <source>
        <strain evidence="7">DSM 9756</strain>
    </source>
</reference>
<dbReference type="GO" id="GO:0004375">
    <property type="term" value="F:glycine dehydrogenase (decarboxylating) activity"/>
    <property type="evidence" value="ECO:0007669"/>
    <property type="project" value="UniProtKB-EC"/>
</dbReference>
<dbReference type="STRING" id="1121391.SAMN02745206_00784"/>
<evidence type="ECO:0000313" key="6">
    <source>
        <dbReference type="EMBL" id="SHE76641.1"/>
    </source>
</evidence>
<evidence type="ECO:0000256" key="2">
    <source>
        <dbReference type="ARBA" id="ARBA00023002"/>
    </source>
</evidence>
<evidence type="ECO:0000256" key="1">
    <source>
        <dbReference type="ARBA" id="ARBA00003788"/>
    </source>
</evidence>
<name>A0A1M4W5V3_9BACT</name>
<dbReference type="Proteomes" id="UP000184076">
    <property type="component" value="Unassembled WGS sequence"/>
</dbReference>
<dbReference type="Gene3D" id="3.40.640.10">
    <property type="entry name" value="Type I PLP-dependent aspartate aminotransferase-like (Major domain)"/>
    <property type="match status" value="1"/>
</dbReference>
<dbReference type="NCBIfam" id="NF001696">
    <property type="entry name" value="PRK00451.1"/>
    <property type="match status" value="1"/>
</dbReference>
<keyword evidence="7" id="KW-1185">Reference proteome</keyword>
<dbReference type="Pfam" id="PF02347">
    <property type="entry name" value="GDC-P"/>
    <property type="match status" value="1"/>
</dbReference>